<organism evidence="2 3">
    <name type="scientific">candidate division WS6 bacterium OLB20</name>
    <dbReference type="NCBI Taxonomy" id="1617426"/>
    <lineage>
        <taxon>Bacteria</taxon>
        <taxon>Candidatus Dojkabacteria</taxon>
    </lineage>
</organism>
<feature type="compositionally biased region" description="Basic and acidic residues" evidence="1">
    <location>
        <begin position="435"/>
        <end position="461"/>
    </location>
</feature>
<evidence type="ECO:0000256" key="1">
    <source>
        <dbReference type="SAM" id="MobiDB-lite"/>
    </source>
</evidence>
<feature type="region of interest" description="Disordered" evidence="1">
    <location>
        <begin position="362"/>
        <end position="540"/>
    </location>
</feature>
<accession>A0A136LZ94</accession>
<dbReference type="STRING" id="1617426.TR69_WS6001000987"/>
<sequence length="540" mass="59381">MSAAIKQRIDDARSILIVPKQEGDLDVLAASFALARSMHVSGKKLSMYIDPDVYTEVLKAKFPPQNISFMKKNEPGNIVISLDNVDAPVKEVKWKEEKGTVNIYVTTEGGDVPGDKIRINQSTHLIDLVVMVDASSPEDLGDFYRMHRQQFAPERVAIFTPTGVKSPDNVTGYEIRTASFSQGMFEFMQRESMHVDEDIATTLLAGLYWKTENFSYDLNDDSFGRAAELTQAGADQELARNIANRTLSLHDTRYFADIYSHVVAGDNGIFYTIVPERQTREKELFTDHVPVAGLIGCRAAFTVVHGSSANTVYIKANSGEINLEAVVDKYKGSLSRNRAVITSQTAAEALAQDIVSLLNSERKEQPVLTPEEAKLPAPTEEEKRSGPDHDFEKTRKWLDEMSKQKPRAKRPSPRPSVTEQRSRRAETPAGSAPESPREVQEYKAEPPAKKDEKYVPERAAPETHAGLSGQPVTPAASTPAAEAAPDEFSPSPITPTISGDDPLAPAVSMPEPLDLDGKRNQQQQPDPSFAPNTPLPPASI</sequence>
<dbReference type="SUPFAM" id="SSF64182">
    <property type="entry name" value="DHH phosphoesterases"/>
    <property type="match status" value="1"/>
</dbReference>
<proteinExistence type="predicted"/>
<reference evidence="2 3" key="1">
    <citation type="submission" date="2015-02" db="EMBL/GenBank/DDBJ databases">
        <title>Improved understanding of the partial-nitritation anammox process through 23 genomes representing the majority of the microbial community.</title>
        <authorList>
            <person name="Speth D.R."/>
            <person name="In T Zandt M."/>
            <person name="Guerrero Cruz S."/>
            <person name="Jetten M.S."/>
            <person name="Dutilh B.E."/>
        </authorList>
    </citation>
    <scope>NUCLEOTIDE SEQUENCE [LARGE SCALE GENOMIC DNA]</scope>
    <source>
        <strain evidence="2">OLB20</strain>
    </source>
</reference>
<dbReference type="Gene3D" id="3.90.1640.10">
    <property type="entry name" value="inorganic pyrophosphatase (n-terminal core)"/>
    <property type="match status" value="1"/>
</dbReference>
<evidence type="ECO:0000313" key="3">
    <source>
        <dbReference type="Proteomes" id="UP000070457"/>
    </source>
</evidence>
<dbReference type="InterPro" id="IPR038763">
    <property type="entry name" value="DHH_sf"/>
</dbReference>
<name>A0A136LZ94_9BACT</name>
<dbReference type="EMBL" id="JYNZ01000003">
    <property type="protein sequence ID" value="KXK26963.1"/>
    <property type="molecule type" value="Genomic_DNA"/>
</dbReference>
<feature type="compositionally biased region" description="Low complexity" evidence="1">
    <location>
        <begin position="471"/>
        <end position="483"/>
    </location>
</feature>
<evidence type="ECO:0000313" key="2">
    <source>
        <dbReference type="EMBL" id="KXK26963.1"/>
    </source>
</evidence>
<comment type="caution">
    <text evidence="2">The sequence shown here is derived from an EMBL/GenBank/DDBJ whole genome shotgun (WGS) entry which is preliminary data.</text>
</comment>
<protein>
    <submittedName>
        <fullName evidence="2">Uncharacterized protein</fullName>
    </submittedName>
</protein>
<dbReference type="PANTHER" id="PTHR47618:SF1">
    <property type="entry name" value="BIFUNCTIONAL OLIGORIBONUCLEASE AND PAP PHOSPHATASE NRNA"/>
    <property type="match status" value="1"/>
</dbReference>
<feature type="compositionally biased region" description="Basic and acidic residues" evidence="1">
    <location>
        <begin position="380"/>
        <end position="403"/>
    </location>
</feature>
<dbReference type="InterPro" id="IPR051319">
    <property type="entry name" value="Oligoribo/pAp-PDE_c-di-AMP_PDE"/>
</dbReference>
<dbReference type="PANTHER" id="PTHR47618">
    <property type="entry name" value="BIFUNCTIONAL OLIGORIBONUCLEASE AND PAP PHOSPHATASE NRNA"/>
    <property type="match status" value="1"/>
</dbReference>
<dbReference type="AlphaFoldDB" id="A0A136LZ94"/>
<dbReference type="Proteomes" id="UP000070457">
    <property type="component" value="Unassembled WGS sequence"/>
</dbReference>
<gene>
    <name evidence="2" type="ORF">TR69_WS6001000987</name>
</gene>